<keyword evidence="2" id="KW-1185">Reference proteome</keyword>
<sequence>MTPMQGLATGDSGKLQDEVLRDDGSESVSELSRDFDNRDRISHDHERGDQLYPLELARTVSNALTTVTTRMTNRHVVDPGPAPDGGVKAWTQVAMAWLVIVTSWGFLNSFGVFQTYYTSELGEAQSTISWVGSVQLWVLFALSAFSGRALDAGLFIPTFILGSVIQLTGVFMTSLCTTFWQLILAQGVCTGLGSGILFCPTLGLVTTYFTKKRGIAVAIVTTGNSFGGAIYPVMVRQLLPQIGFPWTVRVIGFVNLACLAMGLAFMRPRLPPRKSGPLVEWEAFTEIPFLSAIAGFSLVFGGLFFSYYYIASYGFDILGMSYGDSAYLVIVFNVIGIPARLLTGMAADRFTGPLNAIIPMIFLNAVFAFTWIAVTSVGGLTGPPIGGALLTTNGGGRGGYMSALLGVGIATMLGTALLCVARVYKAGWKLNTKC</sequence>
<reference evidence="1" key="1">
    <citation type="submission" date="2023-07" db="EMBL/GenBank/DDBJ databases">
        <title>Black Yeasts Isolated from many extreme environments.</title>
        <authorList>
            <person name="Coleine C."/>
            <person name="Stajich J.E."/>
            <person name="Selbmann L."/>
        </authorList>
    </citation>
    <scope>NUCLEOTIDE SEQUENCE</scope>
    <source>
        <strain evidence="1">CCFEE 5714</strain>
    </source>
</reference>
<dbReference type="Proteomes" id="UP001281147">
    <property type="component" value="Unassembled WGS sequence"/>
</dbReference>
<proteinExistence type="predicted"/>
<accession>A0ACC3NN74</accession>
<name>A0ACC3NN74_9PEZI</name>
<protein>
    <submittedName>
        <fullName evidence="1">Uncharacterized protein</fullName>
    </submittedName>
</protein>
<organism evidence="1 2">
    <name type="scientific">Vermiconidia calcicola</name>
    <dbReference type="NCBI Taxonomy" id="1690605"/>
    <lineage>
        <taxon>Eukaryota</taxon>
        <taxon>Fungi</taxon>
        <taxon>Dikarya</taxon>
        <taxon>Ascomycota</taxon>
        <taxon>Pezizomycotina</taxon>
        <taxon>Dothideomycetes</taxon>
        <taxon>Dothideomycetidae</taxon>
        <taxon>Mycosphaerellales</taxon>
        <taxon>Extremaceae</taxon>
        <taxon>Vermiconidia</taxon>
    </lineage>
</organism>
<comment type="caution">
    <text evidence="1">The sequence shown here is derived from an EMBL/GenBank/DDBJ whole genome shotgun (WGS) entry which is preliminary data.</text>
</comment>
<evidence type="ECO:0000313" key="1">
    <source>
        <dbReference type="EMBL" id="KAK3719610.1"/>
    </source>
</evidence>
<gene>
    <name evidence="1" type="ORF">LTR37_004147</name>
</gene>
<evidence type="ECO:0000313" key="2">
    <source>
        <dbReference type="Proteomes" id="UP001281147"/>
    </source>
</evidence>
<dbReference type="EMBL" id="JAUTXU010000025">
    <property type="protein sequence ID" value="KAK3719610.1"/>
    <property type="molecule type" value="Genomic_DNA"/>
</dbReference>